<protein>
    <submittedName>
        <fullName evidence="2">Uncharacterized protein</fullName>
    </submittedName>
</protein>
<dbReference type="AlphaFoldDB" id="A0A915K0Y6"/>
<dbReference type="WBParaSite" id="nRc.2.0.1.t31513-RA">
    <property type="protein sequence ID" value="nRc.2.0.1.t31513-RA"/>
    <property type="gene ID" value="nRc.2.0.1.g31513"/>
</dbReference>
<sequence length="135" mass="14338">MLPTAPKPSDDDLLEMPIFDLNIAKLSATVTMLSPTGRTAAADLTVLVTSIKDFLKLTLVDIWSLAPVLAEETMPVQQIEIDTGAKVTTISDHTLTDIPTETTTDNITAMDVVPPAPAIDPSIYLATPVALPSPQ</sequence>
<evidence type="ECO:0000313" key="1">
    <source>
        <dbReference type="Proteomes" id="UP000887565"/>
    </source>
</evidence>
<proteinExistence type="predicted"/>
<keyword evidence="1" id="KW-1185">Reference proteome</keyword>
<accession>A0A915K0Y6</accession>
<organism evidence="1 2">
    <name type="scientific">Romanomermis culicivorax</name>
    <name type="common">Nematode worm</name>
    <dbReference type="NCBI Taxonomy" id="13658"/>
    <lineage>
        <taxon>Eukaryota</taxon>
        <taxon>Metazoa</taxon>
        <taxon>Ecdysozoa</taxon>
        <taxon>Nematoda</taxon>
        <taxon>Enoplea</taxon>
        <taxon>Dorylaimia</taxon>
        <taxon>Mermithida</taxon>
        <taxon>Mermithoidea</taxon>
        <taxon>Mermithidae</taxon>
        <taxon>Romanomermis</taxon>
    </lineage>
</organism>
<reference evidence="2" key="1">
    <citation type="submission" date="2022-11" db="UniProtKB">
        <authorList>
            <consortium name="WormBaseParasite"/>
        </authorList>
    </citation>
    <scope>IDENTIFICATION</scope>
</reference>
<name>A0A915K0Y6_ROMCU</name>
<dbReference type="Proteomes" id="UP000887565">
    <property type="component" value="Unplaced"/>
</dbReference>
<evidence type="ECO:0000313" key="2">
    <source>
        <dbReference type="WBParaSite" id="nRc.2.0.1.t31513-RA"/>
    </source>
</evidence>